<dbReference type="PANTHER" id="PTHR13285">
    <property type="entry name" value="ACYLTRANSFERASE"/>
    <property type="match status" value="1"/>
</dbReference>
<feature type="transmembrane region" description="Helical" evidence="6">
    <location>
        <begin position="82"/>
        <end position="109"/>
    </location>
</feature>
<dbReference type="Proteomes" id="UP000789342">
    <property type="component" value="Unassembled WGS sequence"/>
</dbReference>
<dbReference type="InterPro" id="IPR004299">
    <property type="entry name" value="MBOAT_fam"/>
</dbReference>
<keyword evidence="5 6" id="KW-0472">Membrane</keyword>
<feature type="non-terminal residue" evidence="7">
    <location>
        <position position="315"/>
    </location>
</feature>
<evidence type="ECO:0000256" key="6">
    <source>
        <dbReference type="SAM" id="Phobius"/>
    </source>
</evidence>
<evidence type="ECO:0000256" key="2">
    <source>
        <dbReference type="ARBA" id="ARBA00010323"/>
    </source>
</evidence>
<feature type="transmembrane region" description="Helical" evidence="6">
    <location>
        <begin position="297"/>
        <end position="314"/>
    </location>
</feature>
<accession>A0A9N9ITN6</accession>
<dbReference type="InterPro" id="IPR051085">
    <property type="entry name" value="MB_O-acyltransferase"/>
</dbReference>
<evidence type="ECO:0000256" key="4">
    <source>
        <dbReference type="ARBA" id="ARBA00022989"/>
    </source>
</evidence>
<keyword evidence="8" id="KW-1185">Reference proteome</keyword>
<dbReference type="Pfam" id="PF03062">
    <property type="entry name" value="MBOAT"/>
    <property type="match status" value="1"/>
</dbReference>
<keyword evidence="3 6" id="KW-0812">Transmembrane</keyword>
<keyword evidence="4 6" id="KW-1133">Transmembrane helix</keyword>
<dbReference type="GO" id="GO:0006506">
    <property type="term" value="P:GPI anchor biosynthetic process"/>
    <property type="evidence" value="ECO:0007669"/>
    <property type="project" value="TreeGrafter"/>
</dbReference>
<dbReference type="GO" id="GO:0016020">
    <property type="term" value="C:membrane"/>
    <property type="evidence" value="ECO:0007669"/>
    <property type="project" value="UniProtKB-SubCell"/>
</dbReference>
<proteinExistence type="inferred from homology"/>
<feature type="transmembrane region" description="Helical" evidence="6">
    <location>
        <begin position="222"/>
        <end position="242"/>
    </location>
</feature>
<reference evidence="7" key="1">
    <citation type="submission" date="2021-06" db="EMBL/GenBank/DDBJ databases">
        <authorList>
            <person name="Kallberg Y."/>
            <person name="Tangrot J."/>
            <person name="Rosling A."/>
        </authorList>
    </citation>
    <scope>NUCLEOTIDE SEQUENCE</scope>
    <source>
        <strain evidence="7">CL551</strain>
    </source>
</reference>
<protein>
    <submittedName>
        <fullName evidence="7">7731_t:CDS:1</fullName>
    </submittedName>
</protein>
<feature type="transmembrane region" description="Helical" evidence="6">
    <location>
        <begin position="44"/>
        <end position="61"/>
    </location>
</feature>
<name>A0A9N9ITN6_9GLOM</name>
<feature type="non-terminal residue" evidence="7">
    <location>
        <position position="1"/>
    </location>
</feature>
<evidence type="ECO:0000256" key="3">
    <source>
        <dbReference type="ARBA" id="ARBA00022692"/>
    </source>
</evidence>
<comment type="caution">
    <text evidence="7">The sequence shown here is derived from an EMBL/GenBank/DDBJ whole genome shotgun (WGS) entry which is preliminary data.</text>
</comment>
<dbReference type="GO" id="GO:0008374">
    <property type="term" value="F:O-acyltransferase activity"/>
    <property type="evidence" value="ECO:0007669"/>
    <property type="project" value="TreeGrafter"/>
</dbReference>
<gene>
    <name evidence="7" type="ORF">AMORRO_LOCUS15065</name>
</gene>
<evidence type="ECO:0000256" key="1">
    <source>
        <dbReference type="ARBA" id="ARBA00004141"/>
    </source>
</evidence>
<comment type="similarity">
    <text evidence="2">Belongs to the membrane-bound acyltransferase family.</text>
</comment>
<sequence length="315" mass="37077">VGYDLSKETHPNYAKYSQKLEDGWIFGRKVDNSDTQLSEFRDNIPSLALGLVLYLISSHLFRIFYSSRFPVKLATQPLKRAYFFLGFSAAFLYVLFGNSVIFIFTILSLNYAISRTFQGSIANPIITWIFNLSVLYLNETYKGYHFKSIDEHLAFLDRNRGLLARWDVNFNISMLRLVSYNMDYYWSFYPPPNSPERNDRDLAPLTEKDRINTSCYKEDYNFIYYLSYVTYTPLYLAGPIITYNNFISQLRYPREITLKDTILYGIRLLLAMLTMEFMLHYIYAVAISNSKAWENDTPFELGFIGIFNLLYVWLK</sequence>
<dbReference type="GO" id="GO:0005783">
    <property type="term" value="C:endoplasmic reticulum"/>
    <property type="evidence" value="ECO:0007669"/>
    <property type="project" value="TreeGrafter"/>
</dbReference>
<dbReference type="EMBL" id="CAJVPV010033146">
    <property type="protein sequence ID" value="CAG8746357.1"/>
    <property type="molecule type" value="Genomic_DNA"/>
</dbReference>
<comment type="subcellular location">
    <subcellularLocation>
        <location evidence="1">Membrane</location>
        <topology evidence="1">Multi-pass membrane protein</topology>
    </subcellularLocation>
</comment>
<dbReference type="OrthoDB" id="420606at2759"/>
<dbReference type="AlphaFoldDB" id="A0A9N9ITN6"/>
<evidence type="ECO:0000313" key="8">
    <source>
        <dbReference type="Proteomes" id="UP000789342"/>
    </source>
</evidence>
<organism evidence="7 8">
    <name type="scientific">Acaulospora morrowiae</name>
    <dbReference type="NCBI Taxonomy" id="94023"/>
    <lineage>
        <taxon>Eukaryota</taxon>
        <taxon>Fungi</taxon>
        <taxon>Fungi incertae sedis</taxon>
        <taxon>Mucoromycota</taxon>
        <taxon>Glomeromycotina</taxon>
        <taxon>Glomeromycetes</taxon>
        <taxon>Diversisporales</taxon>
        <taxon>Acaulosporaceae</taxon>
        <taxon>Acaulospora</taxon>
    </lineage>
</organism>
<evidence type="ECO:0000256" key="5">
    <source>
        <dbReference type="ARBA" id="ARBA00023136"/>
    </source>
</evidence>
<feature type="transmembrane region" description="Helical" evidence="6">
    <location>
        <begin position="262"/>
        <end position="285"/>
    </location>
</feature>
<evidence type="ECO:0000313" key="7">
    <source>
        <dbReference type="EMBL" id="CAG8746357.1"/>
    </source>
</evidence>
<feature type="transmembrane region" description="Helical" evidence="6">
    <location>
        <begin position="121"/>
        <end position="138"/>
    </location>
</feature>
<dbReference type="PANTHER" id="PTHR13285:SF18">
    <property type="entry name" value="PROTEIN-CYSTEINE N-PALMITOYLTRANSFERASE RASP"/>
    <property type="match status" value="1"/>
</dbReference>